<evidence type="ECO:0000313" key="5">
    <source>
        <dbReference type="Proteomes" id="UP001153737"/>
    </source>
</evidence>
<keyword evidence="1" id="KW-0862">Zinc</keyword>
<dbReference type="SUPFAM" id="SSF117839">
    <property type="entry name" value="WWE domain"/>
    <property type="match status" value="2"/>
</dbReference>
<comment type="subcellular location">
    <subcellularLocation>
        <location evidence="1">Cytoplasm</location>
    </subcellularLocation>
</comment>
<gene>
    <name evidence="4" type="ORF">PHAECO_LOCUS5472</name>
</gene>
<comment type="pathway">
    <text evidence="1">Protein modification; protein ubiquitination.</text>
</comment>
<dbReference type="GO" id="GO:0005737">
    <property type="term" value="C:cytoplasm"/>
    <property type="evidence" value="ECO:0007669"/>
    <property type="project" value="UniProtKB-SubCell"/>
</dbReference>
<feature type="compositionally biased region" description="Polar residues" evidence="2">
    <location>
        <begin position="198"/>
        <end position="226"/>
    </location>
</feature>
<dbReference type="InterPro" id="IPR004170">
    <property type="entry name" value="WWE_dom"/>
</dbReference>
<feature type="region of interest" description="Disordered" evidence="2">
    <location>
        <begin position="264"/>
        <end position="320"/>
    </location>
</feature>
<proteinExistence type="inferred from homology"/>
<organism evidence="4 5">
    <name type="scientific">Phaedon cochleariae</name>
    <name type="common">Mustard beetle</name>
    <dbReference type="NCBI Taxonomy" id="80249"/>
    <lineage>
        <taxon>Eukaryota</taxon>
        <taxon>Metazoa</taxon>
        <taxon>Ecdysozoa</taxon>
        <taxon>Arthropoda</taxon>
        <taxon>Hexapoda</taxon>
        <taxon>Insecta</taxon>
        <taxon>Pterygota</taxon>
        <taxon>Neoptera</taxon>
        <taxon>Endopterygota</taxon>
        <taxon>Coleoptera</taxon>
        <taxon>Polyphaga</taxon>
        <taxon>Cucujiformia</taxon>
        <taxon>Chrysomeloidea</taxon>
        <taxon>Chrysomelidae</taxon>
        <taxon>Chrysomelinae</taxon>
        <taxon>Chrysomelini</taxon>
        <taxon>Phaedon</taxon>
    </lineage>
</organism>
<sequence length="356" mass="39455">MSGHAVVVWEYEIRSGYWKPYSPAVSQHLERANAKQLTRVILSDADPALLNYFVNLRTLTQELEESGIIQTEQGTEKCYISDDVVPVRRKCYSPLSPAGKGARWECAASDHGTEWHPFDMDIQCLIEEAWARGDQMLDMSKTHLGFPYLINFSNLTQRWLTNGYVRNVRRTKQAPYPLVKVRLEELTPVTGRRPAESLKSSRSSNVAQKSHSNKVIGSSAALNQTDSNKKSTSKKKAGNKGKSNHDTTPTNLARQILNNLNIFGHRSTSSAPSQTSDNRTLLDADSSSTKSGRRPSLDTVSTYLSQESRDSQATASTSDLINCGASDDGVMEDLPSIVGEYFFPPLISQMAQVSFS</sequence>
<name>A0A9N9X281_PHACE</name>
<dbReference type="PANTHER" id="PTHR12622">
    <property type="entry name" value="DELTEX-RELATED"/>
    <property type="match status" value="1"/>
</dbReference>
<dbReference type="Proteomes" id="UP001153737">
    <property type="component" value="Chromosome 16"/>
</dbReference>
<dbReference type="AlphaFoldDB" id="A0A9N9X281"/>
<feature type="compositionally biased region" description="Polar residues" evidence="2">
    <location>
        <begin position="298"/>
        <end position="320"/>
    </location>
</feature>
<feature type="domain" description="WWE" evidence="3">
    <location>
        <begin position="1"/>
        <end position="77"/>
    </location>
</feature>
<protein>
    <recommendedName>
        <fullName evidence="1">E3 ubiquitin-protein ligase</fullName>
        <ecNumber evidence="1">2.3.2.27</ecNumber>
    </recommendedName>
</protein>
<dbReference type="GO" id="GO:0007219">
    <property type="term" value="P:Notch signaling pathway"/>
    <property type="evidence" value="ECO:0007669"/>
    <property type="project" value="InterPro"/>
</dbReference>
<evidence type="ECO:0000256" key="2">
    <source>
        <dbReference type="SAM" id="MobiDB-lite"/>
    </source>
</evidence>
<dbReference type="EC" id="2.3.2.27" evidence="1"/>
<comment type="similarity">
    <text evidence="1">Belongs to the Deltex family.</text>
</comment>
<dbReference type="Pfam" id="PF02825">
    <property type="entry name" value="WWE"/>
    <property type="match status" value="2"/>
</dbReference>
<accession>A0A9N9X281</accession>
<dbReference type="GO" id="GO:0061630">
    <property type="term" value="F:ubiquitin protein ligase activity"/>
    <property type="evidence" value="ECO:0007669"/>
    <property type="project" value="UniProtKB-UniRule"/>
</dbReference>
<comment type="catalytic activity">
    <reaction evidence="1">
        <text>S-ubiquitinyl-[E2 ubiquitin-conjugating enzyme]-L-cysteine + [acceptor protein]-L-lysine = [E2 ubiquitin-conjugating enzyme]-L-cysteine + N(6)-ubiquitinyl-[acceptor protein]-L-lysine.</text>
        <dbReference type="EC" id="2.3.2.27"/>
    </reaction>
</comment>
<evidence type="ECO:0000256" key="1">
    <source>
        <dbReference type="RuleBase" id="RU367105"/>
    </source>
</evidence>
<feature type="region of interest" description="Disordered" evidence="2">
    <location>
        <begin position="191"/>
        <end position="250"/>
    </location>
</feature>
<feature type="domain" description="WWE" evidence="3">
    <location>
        <begin position="90"/>
        <end position="170"/>
    </location>
</feature>
<evidence type="ECO:0000259" key="3">
    <source>
        <dbReference type="PROSITE" id="PS50918"/>
    </source>
</evidence>
<feature type="compositionally biased region" description="Polar residues" evidence="2">
    <location>
        <begin position="264"/>
        <end position="290"/>
    </location>
</feature>
<dbReference type="InterPro" id="IPR039398">
    <property type="entry name" value="Deltex_fam"/>
</dbReference>
<reference evidence="4" key="2">
    <citation type="submission" date="2022-10" db="EMBL/GenBank/DDBJ databases">
        <authorList>
            <consortium name="ENA_rothamsted_submissions"/>
            <consortium name="culmorum"/>
            <person name="King R."/>
        </authorList>
    </citation>
    <scope>NUCLEOTIDE SEQUENCE</scope>
</reference>
<evidence type="ECO:0000313" key="4">
    <source>
        <dbReference type="EMBL" id="CAG9817844.1"/>
    </source>
</evidence>
<dbReference type="InterPro" id="IPR018123">
    <property type="entry name" value="WWE-dom_subgr"/>
</dbReference>
<dbReference type="EMBL" id="OU896722">
    <property type="protein sequence ID" value="CAG9817844.1"/>
    <property type="molecule type" value="Genomic_DNA"/>
</dbReference>
<dbReference type="GO" id="GO:0016567">
    <property type="term" value="P:protein ubiquitination"/>
    <property type="evidence" value="ECO:0007669"/>
    <property type="project" value="UniProtKB-UniRule"/>
</dbReference>
<reference evidence="4" key="1">
    <citation type="submission" date="2022-01" db="EMBL/GenBank/DDBJ databases">
        <authorList>
            <person name="King R."/>
        </authorList>
    </citation>
    <scope>NUCLEOTIDE SEQUENCE</scope>
</reference>
<dbReference type="PROSITE" id="PS50918">
    <property type="entry name" value="WWE"/>
    <property type="match status" value="2"/>
</dbReference>
<dbReference type="SMART" id="SM00678">
    <property type="entry name" value="WWE"/>
    <property type="match status" value="2"/>
</dbReference>
<keyword evidence="1" id="KW-0479">Metal-binding</keyword>
<keyword evidence="1" id="KW-0808">Transferase</keyword>
<dbReference type="GO" id="GO:0008270">
    <property type="term" value="F:zinc ion binding"/>
    <property type="evidence" value="ECO:0007669"/>
    <property type="project" value="UniProtKB-KW"/>
</dbReference>
<dbReference type="OrthoDB" id="2449614at2759"/>
<keyword evidence="1" id="KW-0963">Cytoplasm</keyword>
<keyword evidence="1" id="KW-0863">Zinc-finger</keyword>
<keyword evidence="5" id="KW-1185">Reference proteome</keyword>
<dbReference type="Gene3D" id="3.30.720.50">
    <property type="match status" value="2"/>
</dbReference>
<dbReference type="InterPro" id="IPR037197">
    <property type="entry name" value="WWE_dom_sf"/>
</dbReference>